<organism evidence="1 2">
    <name type="scientific">Brachionus plicatilis</name>
    <name type="common">Marine rotifer</name>
    <name type="synonym">Brachionus muelleri</name>
    <dbReference type="NCBI Taxonomy" id="10195"/>
    <lineage>
        <taxon>Eukaryota</taxon>
        <taxon>Metazoa</taxon>
        <taxon>Spiralia</taxon>
        <taxon>Gnathifera</taxon>
        <taxon>Rotifera</taxon>
        <taxon>Eurotatoria</taxon>
        <taxon>Monogononta</taxon>
        <taxon>Pseudotrocha</taxon>
        <taxon>Ploima</taxon>
        <taxon>Brachionidae</taxon>
        <taxon>Brachionus</taxon>
    </lineage>
</organism>
<dbReference type="AlphaFoldDB" id="A0A3M7SU27"/>
<dbReference type="Proteomes" id="UP000276133">
    <property type="component" value="Unassembled WGS sequence"/>
</dbReference>
<name>A0A3M7SU27_BRAPC</name>
<reference evidence="1 2" key="1">
    <citation type="journal article" date="2018" name="Sci. Rep.">
        <title>Genomic signatures of local adaptation to the degree of environmental predictability in rotifers.</title>
        <authorList>
            <person name="Franch-Gras L."/>
            <person name="Hahn C."/>
            <person name="Garcia-Roger E.M."/>
            <person name="Carmona M.J."/>
            <person name="Serra M."/>
            <person name="Gomez A."/>
        </authorList>
    </citation>
    <scope>NUCLEOTIDE SEQUENCE [LARGE SCALE GENOMIC DNA]</scope>
    <source>
        <strain evidence="1">HYR1</strain>
    </source>
</reference>
<comment type="caution">
    <text evidence="1">The sequence shown here is derived from an EMBL/GenBank/DDBJ whole genome shotgun (WGS) entry which is preliminary data.</text>
</comment>
<sequence>MFTCSPIYSTATKNCFYVILLHSRYNDSLYYEYRVTANDKDSQSSKRKTEEAEPSLTIETETEFISKEKAIAGLNTAREYFMNSKEDCRNEINSSRSFVVARVHCSVKKLSPAFLHDSLKLEFFGTSFNKSSLIKNIEN</sequence>
<evidence type="ECO:0000313" key="2">
    <source>
        <dbReference type="Proteomes" id="UP000276133"/>
    </source>
</evidence>
<protein>
    <submittedName>
        <fullName evidence="1">Uncharacterized protein</fullName>
    </submittedName>
</protein>
<dbReference type="EMBL" id="REGN01000783">
    <property type="protein sequence ID" value="RNA39137.1"/>
    <property type="molecule type" value="Genomic_DNA"/>
</dbReference>
<proteinExistence type="predicted"/>
<gene>
    <name evidence="1" type="ORF">BpHYR1_001014</name>
</gene>
<accession>A0A3M7SU27</accession>
<evidence type="ECO:0000313" key="1">
    <source>
        <dbReference type="EMBL" id="RNA39137.1"/>
    </source>
</evidence>
<keyword evidence="2" id="KW-1185">Reference proteome</keyword>